<evidence type="ECO:0000256" key="11">
    <source>
        <dbReference type="SAM" id="Phobius"/>
    </source>
</evidence>
<evidence type="ECO:0000259" key="12">
    <source>
        <dbReference type="Pfam" id="PF12019"/>
    </source>
</evidence>
<protein>
    <recommendedName>
        <fullName evidence="2">Type II secretion system protein H</fullName>
    </recommendedName>
    <alternativeName>
        <fullName evidence="10">General secretion pathway protein H</fullName>
    </alternativeName>
</protein>
<dbReference type="Gene3D" id="3.30.700.10">
    <property type="entry name" value="Glycoprotein, Type 4 Pilin"/>
    <property type="match status" value="1"/>
</dbReference>
<evidence type="ECO:0000256" key="9">
    <source>
        <dbReference type="ARBA" id="ARBA00025772"/>
    </source>
</evidence>
<comment type="similarity">
    <text evidence="9">Belongs to the GSP H family.</text>
</comment>
<dbReference type="AlphaFoldDB" id="A0A562ZHP3"/>
<dbReference type="InterPro" id="IPR045584">
    <property type="entry name" value="Pilin-like"/>
</dbReference>
<dbReference type="InterPro" id="IPR022346">
    <property type="entry name" value="T2SS_GspH"/>
</dbReference>
<dbReference type="OrthoDB" id="8481584at2"/>
<name>A0A562ZHP3_9BURK</name>
<organism evidence="13 14">
    <name type="scientific">Caenimonas sedimenti</name>
    <dbReference type="NCBI Taxonomy" id="2596921"/>
    <lineage>
        <taxon>Bacteria</taxon>
        <taxon>Pseudomonadati</taxon>
        <taxon>Pseudomonadota</taxon>
        <taxon>Betaproteobacteria</taxon>
        <taxon>Burkholderiales</taxon>
        <taxon>Comamonadaceae</taxon>
        <taxon>Caenimonas</taxon>
    </lineage>
</organism>
<proteinExistence type="inferred from homology"/>
<sequence length="154" mass="16521">MARRTRRAVERGFTLLELLVVFAIAALLTVVVPISYGALRDSSQYRDTLRAMVADLRAARHRAQSEGREVRFSVDLANRTYGLDGRPPRPLPEAVEVKATVASIEMTAGEVASIRFLPSGGATGGALDVVRPSGAGTRLAVDWFSGQVTQSALP</sequence>
<evidence type="ECO:0000256" key="6">
    <source>
        <dbReference type="ARBA" id="ARBA00022692"/>
    </source>
</evidence>
<evidence type="ECO:0000256" key="8">
    <source>
        <dbReference type="ARBA" id="ARBA00023136"/>
    </source>
</evidence>
<keyword evidence="5" id="KW-0997">Cell inner membrane</keyword>
<dbReference type="NCBIfam" id="TIGR02532">
    <property type="entry name" value="IV_pilin_GFxxxE"/>
    <property type="match status" value="1"/>
</dbReference>
<feature type="transmembrane region" description="Helical" evidence="11">
    <location>
        <begin position="12"/>
        <end position="36"/>
    </location>
</feature>
<evidence type="ECO:0000256" key="7">
    <source>
        <dbReference type="ARBA" id="ARBA00022989"/>
    </source>
</evidence>
<comment type="subcellular location">
    <subcellularLocation>
        <location evidence="1">Cell inner membrane</location>
        <topology evidence="1">Single-pass membrane protein</topology>
    </subcellularLocation>
</comment>
<dbReference type="GO" id="GO:0015627">
    <property type="term" value="C:type II protein secretion system complex"/>
    <property type="evidence" value="ECO:0007669"/>
    <property type="project" value="InterPro"/>
</dbReference>
<comment type="caution">
    <text evidence="13">The sequence shown here is derived from an EMBL/GenBank/DDBJ whole genome shotgun (WGS) entry which is preliminary data.</text>
</comment>
<dbReference type="GO" id="GO:0015628">
    <property type="term" value="P:protein secretion by the type II secretion system"/>
    <property type="evidence" value="ECO:0007669"/>
    <property type="project" value="InterPro"/>
</dbReference>
<evidence type="ECO:0000313" key="13">
    <source>
        <dbReference type="EMBL" id="TWO67921.1"/>
    </source>
</evidence>
<evidence type="ECO:0000256" key="4">
    <source>
        <dbReference type="ARBA" id="ARBA00022481"/>
    </source>
</evidence>
<keyword evidence="14" id="KW-1185">Reference proteome</keyword>
<dbReference type="InterPro" id="IPR012902">
    <property type="entry name" value="N_methyl_site"/>
</dbReference>
<dbReference type="PROSITE" id="PS00409">
    <property type="entry name" value="PROKAR_NTER_METHYL"/>
    <property type="match status" value="1"/>
</dbReference>
<evidence type="ECO:0000256" key="2">
    <source>
        <dbReference type="ARBA" id="ARBA00021549"/>
    </source>
</evidence>
<evidence type="ECO:0000256" key="1">
    <source>
        <dbReference type="ARBA" id="ARBA00004377"/>
    </source>
</evidence>
<keyword evidence="3" id="KW-1003">Cell membrane</keyword>
<gene>
    <name evidence="13" type="ORF">FN976_25165</name>
</gene>
<accession>A0A562ZHP3</accession>
<evidence type="ECO:0000313" key="14">
    <source>
        <dbReference type="Proteomes" id="UP000318199"/>
    </source>
</evidence>
<dbReference type="EMBL" id="VOBQ01000022">
    <property type="protein sequence ID" value="TWO67921.1"/>
    <property type="molecule type" value="Genomic_DNA"/>
</dbReference>
<evidence type="ECO:0000256" key="5">
    <source>
        <dbReference type="ARBA" id="ARBA00022519"/>
    </source>
</evidence>
<feature type="domain" description="General secretion pathway GspH" evidence="12">
    <location>
        <begin position="50"/>
        <end position="143"/>
    </location>
</feature>
<keyword evidence="8 11" id="KW-0472">Membrane</keyword>
<reference evidence="13 14" key="1">
    <citation type="submission" date="2019-07" db="EMBL/GenBank/DDBJ databases">
        <title>Caenimonas sedimenti sp. nov., isolated from activated sludge.</title>
        <authorList>
            <person name="Xu J."/>
        </authorList>
    </citation>
    <scope>NUCLEOTIDE SEQUENCE [LARGE SCALE GENOMIC DNA]</scope>
    <source>
        <strain evidence="13 14">HX-9-20</strain>
    </source>
</reference>
<keyword evidence="7 11" id="KW-1133">Transmembrane helix</keyword>
<keyword evidence="4" id="KW-0488">Methylation</keyword>
<dbReference type="SUPFAM" id="SSF54523">
    <property type="entry name" value="Pili subunits"/>
    <property type="match status" value="1"/>
</dbReference>
<dbReference type="Pfam" id="PF12019">
    <property type="entry name" value="GspH"/>
    <property type="match status" value="1"/>
</dbReference>
<dbReference type="Proteomes" id="UP000318199">
    <property type="component" value="Unassembled WGS sequence"/>
</dbReference>
<evidence type="ECO:0000256" key="3">
    <source>
        <dbReference type="ARBA" id="ARBA00022475"/>
    </source>
</evidence>
<keyword evidence="6 11" id="KW-0812">Transmembrane</keyword>
<dbReference type="RefSeq" id="WP_145896120.1">
    <property type="nucleotide sequence ID" value="NZ_VOBQ01000022.1"/>
</dbReference>
<dbReference type="Pfam" id="PF07963">
    <property type="entry name" value="N_methyl"/>
    <property type="match status" value="1"/>
</dbReference>
<dbReference type="GO" id="GO:0005886">
    <property type="term" value="C:plasma membrane"/>
    <property type="evidence" value="ECO:0007669"/>
    <property type="project" value="UniProtKB-SubCell"/>
</dbReference>
<evidence type="ECO:0000256" key="10">
    <source>
        <dbReference type="ARBA" id="ARBA00030775"/>
    </source>
</evidence>